<comment type="caution">
    <text evidence="1">The sequence shown here is derived from an EMBL/GenBank/DDBJ whole genome shotgun (WGS) entry which is preliminary data.</text>
</comment>
<evidence type="ECO:0000313" key="2">
    <source>
        <dbReference type="Proteomes" id="UP001151760"/>
    </source>
</evidence>
<dbReference type="Proteomes" id="UP001151760">
    <property type="component" value="Unassembled WGS sequence"/>
</dbReference>
<reference evidence="1" key="1">
    <citation type="journal article" date="2022" name="Int. J. Mol. Sci.">
        <title>Draft Genome of Tanacetum Coccineum: Genomic Comparison of Closely Related Tanacetum-Family Plants.</title>
        <authorList>
            <person name="Yamashiro T."/>
            <person name="Shiraishi A."/>
            <person name="Nakayama K."/>
            <person name="Satake H."/>
        </authorList>
    </citation>
    <scope>NUCLEOTIDE SEQUENCE</scope>
</reference>
<keyword evidence="2" id="KW-1185">Reference proteome</keyword>
<organism evidence="1 2">
    <name type="scientific">Tanacetum coccineum</name>
    <dbReference type="NCBI Taxonomy" id="301880"/>
    <lineage>
        <taxon>Eukaryota</taxon>
        <taxon>Viridiplantae</taxon>
        <taxon>Streptophyta</taxon>
        <taxon>Embryophyta</taxon>
        <taxon>Tracheophyta</taxon>
        <taxon>Spermatophyta</taxon>
        <taxon>Magnoliopsida</taxon>
        <taxon>eudicotyledons</taxon>
        <taxon>Gunneridae</taxon>
        <taxon>Pentapetalae</taxon>
        <taxon>asterids</taxon>
        <taxon>campanulids</taxon>
        <taxon>Asterales</taxon>
        <taxon>Asteraceae</taxon>
        <taxon>Asteroideae</taxon>
        <taxon>Anthemideae</taxon>
        <taxon>Anthemidinae</taxon>
        <taxon>Tanacetum</taxon>
    </lineage>
</organism>
<accession>A0ABQ4Z684</accession>
<protein>
    <submittedName>
        <fullName evidence="1">Uncharacterized protein</fullName>
    </submittedName>
</protein>
<sequence length="139" mass="15946">MRTEESLNVTFDESLPKSKFSLSVEDDRINEPVVQDLNGSPSLQVNVSDKCYPKSVKEARGHPIEQDIDLSEMSRVRVEVSRSFAYPIRDNCALRAYLLCDMTYVKGMEVRQHCCFIKMKDRCQCIIQTMVDIILDSTC</sequence>
<gene>
    <name evidence="1" type="ORF">Tco_0750979</name>
</gene>
<name>A0ABQ4Z684_9ASTR</name>
<reference evidence="1" key="2">
    <citation type="submission" date="2022-01" db="EMBL/GenBank/DDBJ databases">
        <authorList>
            <person name="Yamashiro T."/>
            <person name="Shiraishi A."/>
            <person name="Satake H."/>
            <person name="Nakayama K."/>
        </authorList>
    </citation>
    <scope>NUCLEOTIDE SEQUENCE</scope>
</reference>
<dbReference type="EMBL" id="BQNB010010974">
    <property type="protein sequence ID" value="GJS84438.1"/>
    <property type="molecule type" value="Genomic_DNA"/>
</dbReference>
<evidence type="ECO:0000313" key="1">
    <source>
        <dbReference type="EMBL" id="GJS84438.1"/>
    </source>
</evidence>
<proteinExistence type="predicted"/>